<dbReference type="FunFam" id="3.40.50.970:FF:000022">
    <property type="entry name" value="2-oxoglutarate ferredoxin oxidoreductase alpha subunit"/>
    <property type="match status" value="1"/>
</dbReference>
<dbReference type="Proteomes" id="UP000298602">
    <property type="component" value="Chromosome"/>
</dbReference>
<dbReference type="InterPro" id="IPR009014">
    <property type="entry name" value="Transketo_C/PFOR_II"/>
</dbReference>
<evidence type="ECO:0000256" key="1">
    <source>
        <dbReference type="ARBA" id="ARBA00023002"/>
    </source>
</evidence>
<dbReference type="InterPro" id="IPR029061">
    <property type="entry name" value="THDP-binding"/>
</dbReference>
<name>A0A4P8L5S8_9BACT</name>
<dbReference type="PANTHER" id="PTHR43088">
    <property type="entry name" value="SUBUNIT OF PYRUVATE:FLAVODOXIN OXIDOREDUCTASE-RELATED"/>
    <property type="match status" value="1"/>
</dbReference>
<feature type="domain" description="Pyruvate:ferredoxin oxidoreductase core" evidence="3">
    <location>
        <begin position="290"/>
        <end position="384"/>
    </location>
</feature>
<protein>
    <submittedName>
        <fullName evidence="4">2-oxoacid:acceptor oxidoreductase subunit alpha</fullName>
    </submittedName>
</protein>
<dbReference type="NCBIfam" id="NF006412">
    <property type="entry name" value="PRK08659.1"/>
    <property type="match status" value="1"/>
</dbReference>
<evidence type="ECO:0000313" key="5">
    <source>
        <dbReference type="Proteomes" id="UP000298602"/>
    </source>
</evidence>
<dbReference type="EMBL" id="CP040098">
    <property type="protein sequence ID" value="QCQ23349.1"/>
    <property type="molecule type" value="Genomic_DNA"/>
</dbReference>
<organism evidence="4 5">
    <name type="scientific">Desulfoglaeba alkanexedens ALDC</name>
    <dbReference type="NCBI Taxonomy" id="980445"/>
    <lineage>
        <taxon>Bacteria</taxon>
        <taxon>Pseudomonadati</taxon>
        <taxon>Thermodesulfobacteriota</taxon>
        <taxon>Syntrophobacteria</taxon>
        <taxon>Syntrophobacterales</taxon>
        <taxon>Syntrophobacteraceae</taxon>
        <taxon>Desulfoglaeba</taxon>
    </lineage>
</organism>
<dbReference type="InterPro" id="IPR033412">
    <property type="entry name" value="PFOR_II"/>
</dbReference>
<dbReference type="InterPro" id="IPR002880">
    <property type="entry name" value="Pyrv_Fd/Flavodoxin_OxRdtase_N"/>
</dbReference>
<gene>
    <name evidence="4" type="ORF">FDQ92_14935</name>
</gene>
<dbReference type="Gene3D" id="3.40.50.920">
    <property type="match status" value="1"/>
</dbReference>
<accession>A0A4P8L5S8</accession>
<dbReference type="InterPro" id="IPR052368">
    <property type="entry name" value="2-oxoacid_oxidoreductase"/>
</dbReference>
<feature type="domain" description="Pyruvate flavodoxin/ferredoxin oxidoreductase pyrimidine binding" evidence="2">
    <location>
        <begin position="31"/>
        <end position="257"/>
    </location>
</feature>
<evidence type="ECO:0000313" key="4">
    <source>
        <dbReference type="EMBL" id="QCQ23349.1"/>
    </source>
</evidence>
<dbReference type="PANTHER" id="PTHR43088:SF1">
    <property type="entry name" value="SUBUNIT OF PYRUVATE:FLAVODOXIN OXIDOREDUCTASE"/>
    <property type="match status" value="1"/>
</dbReference>
<keyword evidence="5" id="KW-1185">Reference proteome</keyword>
<dbReference type="AlphaFoldDB" id="A0A4P8L5S8"/>
<dbReference type="KEGG" id="dax:FDQ92_14935"/>
<dbReference type="SUPFAM" id="SSF52518">
    <property type="entry name" value="Thiamin diphosphate-binding fold (THDP-binding)"/>
    <property type="match status" value="1"/>
</dbReference>
<dbReference type="SUPFAM" id="SSF52922">
    <property type="entry name" value="TK C-terminal domain-like"/>
    <property type="match status" value="1"/>
</dbReference>
<dbReference type="Pfam" id="PF01855">
    <property type="entry name" value="POR_N"/>
    <property type="match status" value="1"/>
</dbReference>
<dbReference type="OrthoDB" id="9794954at2"/>
<sequence>MAERREGDGAVNDQIKLGRPVLLQGNEAMVEGALAAGCSFFAGYPITPATEISEAMSVKLPALGGTFIQMEDEIASMGAVIGASLAGAKSMTATSGPGFSLMQENLGFACVAEVPCVVVNVMRGGPSTGLPTNVSQGDVMQARWGTHGDHPIIVLAVSTTRDCFDITVKAFNLAEKYRTPVVILSDEVVAHTREKISLPHPGEIEVIDRIRPNMPPDWYIPYEDNSRGVPPMGIFGDGYRYHVTGLIHDVRGFPTQRRDEIVPFVNRIFRKINQYFFDILMVKEELTDDADHLVVAYGSVARSARRAVREARERGVKAGLIQLITLWPFPRQIMEPYLRRVKAVLVPELNMGQVSREVKRINQGMTRVETLNRIDGTLITPDEILVRLIKM</sequence>
<dbReference type="GO" id="GO:0016491">
    <property type="term" value="F:oxidoreductase activity"/>
    <property type="evidence" value="ECO:0007669"/>
    <property type="project" value="UniProtKB-KW"/>
</dbReference>
<keyword evidence="1" id="KW-0560">Oxidoreductase</keyword>
<reference evidence="4 5" key="2">
    <citation type="submission" date="2019-05" db="EMBL/GenBank/DDBJ databases">
        <authorList>
            <person name="Suflita J.M."/>
            <person name="Marks C.R."/>
        </authorList>
    </citation>
    <scope>NUCLEOTIDE SEQUENCE [LARGE SCALE GENOMIC DNA]</scope>
    <source>
        <strain evidence="4 5">ALDC</strain>
    </source>
</reference>
<dbReference type="CDD" id="cd07034">
    <property type="entry name" value="TPP_PYR_PFOR_IOR-alpha_like"/>
    <property type="match status" value="1"/>
</dbReference>
<evidence type="ECO:0000259" key="3">
    <source>
        <dbReference type="Pfam" id="PF17147"/>
    </source>
</evidence>
<proteinExistence type="predicted"/>
<dbReference type="Pfam" id="PF17147">
    <property type="entry name" value="PFOR_II"/>
    <property type="match status" value="1"/>
</dbReference>
<reference evidence="4 5" key="1">
    <citation type="submission" date="2019-05" db="EMBL/GenBank/DDBJ databases">
        <title>The Complete Genome Sequence of the n-alkane-degrading Desulfoglaeba alkanexedens ALDC reveals multiple alkylsuccinate synthase gene clusters.</title>
        <authorList>
            <person name="Callaghan A.V."/>
            <person name="Davidova I.A."/>
            <person name="Duncan K.E."/>
            <person name="Morris B."/>
            <person name="McInerney M.J."/>
        </authorList>
    </citation>
    <scope>NUCLEOTIDE SEQUENCE [LARGE SCALE GENOMIC DNA]</scope>
    <source>
        <strain evidence="4 5">ALDC</strain>
    </source>
</reference>
<dbReference type="Gene3D" id="3.40.50.970">
    <property type="match status" value="1"/>
</dbReference>
<evidence type="ECO:0000259" key="2">
    <source>
        <dbReference type="Pfam" id="PF01855"/>
    </source>
</evidence>